<dbReference type="Proteomes" id="UP000325295">
    <property type="component" value="Chromosome"/>
</dbReference>
<evidence type="ECO:0000256" key="1">
    <source>
        <dbReference type="ARBA" id="ARBA00022729"/>
    </source>
</evidence>
<dbReference type="KEGG" id="lnn:F0161_00780"/>
<keyword evidence="1 2" id="KW-0732">Signal</keyword>
<dbReference type="InterPro" id="IPR022263">
    <property type="entry name" value="KxYKxGKxW"/>
</dbReference>
<dbReference type="RefSeq" id="WP_150203168.1">
    <property type="nucleotide sequence ID" value="NZ_CAXYVY010000023.1"/>
</dbReference>
<feature type="signal peptide" evidence="2">
    <location>
        <begin position="1"/>
        <end position="40"/>
    </location>
</feature>
<evidence type="ECO:0008006" key="5">
    <source>
        <dbReference type="Google" id="ProtNLM"/>
    </source>
</evidence>
<name>A0A5P1WY97_9LACO</name>
<dbReference type="NCBIfam" id="TIGR03715">
    <property type="entry name" value="KxYKxGKxW"/>
    <property type="match status" value="1"/>
</dbReference>
<reference evidence="3 4" key="1">
    <citation type="submission" date="2019-09" db="EMBL/GenBank/DDBJ databases">
        <title>Complete Genome Sequence of Lactobacillus nenjiangensis SH-Y15, isolated from sauerkraut.</title>
        <authorList>
            <person name="Yang H."/>
        </authorList>
    </citation>
    <scope>NUCLEOTIDE SEQUENCE [LARGE SCALE GENOMIC DNA]</scope>
    <source>
        <strain evidence="3 4">SH-Y15</strain>
    </source>
</reference>
<evidence type="ECO:0000256" key="2">
    <source>
        <dbReference type="SAM" id="SignalP"/>
    </source>
</evidence>
<sequence length="182" mass="19259">MKIQGEQKRTNYKMYKDGKKWIFACAVLASFMIGATTVQADAAQPAATTTTQTTLSTSHAVQPGDIITEYIPASDVNPNSANETVVNYYEGLSDTYTQDSAGSYTPVTSDQQVDIDAASNVAATSTAYSSDVAAIASAASSGDQSIIDDGKNYKVETTDDASALPAGLDPNHVYSETIRNYL</sequence>
<dbReference type="EMBL" id="CP043939">
    <property type="protein sequence ID" value="QER66546.1"/>
    <property type="molecule type" value="Genomic_DNA"/>
</dbReference>
<protein>
    <recommendedName>
        <fullName evidence="5">KxYKxGKxW signal peptide domain-containing protein</fullName>
    </recommendedName>
</protein>
<gene>
    <name evidence="3" type="ORF">F0161_00780</name>
</gene>
<proteinExistence type="predicted"/>
<keyword evidence="4" id="KW-1185">Reference proteome</keyword>
<dbReference type="Pfam" id="PF19258">
    <property type="entry name" value="KxYKxGKxW_sig"/>
    <property type="match status" value="1"/>
</dbReference>
<feature type="chain" id="PRO_5024814172" description="KxYKxGKxW signal peptide domain-containing protein" evidence="2">
    <location>
        <begin position="41"/>
        <end position="182"/>
    </location>
</feature>
<organism evidence="3 4">
    <name type="scientific">Paucilactobacillus nenjiangensis</name>
    <dbReference type="NCBI Taxonomy" id="1296540"/>
    <lineage>
        <taxon>Bacteria</taxon>
        <taxon>Bacillati</taxon>
        <taxon>Bacillota</taxon>
        <taxon>Bacilli</taxon>
        <taxon>Lactobacillales</taxon>
        <taxon>Lactobacillaceae</taxon>
        <taxon>Paucilactobacillus</taxon>
    </lineage>
</organism>
<dbReference type="AlphaFoldDB" id="A0A5P1WY97"/>
<evidence type="ECO:0000313" key="3">
    <source>
        <dbReference type="EMBL" id="QER66546.1"/>
    </source>
</evidence>
<evidence type="ECO:0000313" key="4">
    <source>
        <dbReference type="Proteomes" id="UP000325295"/>
    </source>
</evidence>
<accession>A0A5P1WY97</accession>